<dbReference type="RefSeq" id="WP_251948621.1">
    <property type="nucleotide sequence ID" value="NZ_CP080572.1"/>
</dbReference>
<evidence type="ECO:0000259" key="1">
    <source>
        <dbReference type="SMART" id="SM01022"/>
    </source>
</evidence>
<dbReference type="CDD" id="cd06552">
    <property type="entry name" value="ASCH_yqfb_like"/>
    <property type="match status" value="1"/>
</dbReference>
<keyword evidence="3" id="KW-1185">Reference proteome</keyword>
<evidence type="ECO:0000313" key="2">
    <source>
        <dbReference type="EMBL" id="USG99555.1"/>
    </source>
</evidence>
<protein>
    <submittedName>
        <fullName evidence="2">ASCH domain-containing protein</fullName>
    </submittedName>
</protein>
<dbReference type="SMART" id="SM01022">
    <property type="entry name" value="ASCH"/>
    <property type="match status" value="1"/>
</dbReference>
<organism evidence="2 3">
    <name type="scientific">Thermococcus argininiproducens</name>
    <dbReference type="NCBI Taxonomy" id="2866384"/>
    <lineage>
        <taxon>Archaea</taxon>
        <taxon>Methanobacteriati</taxon>
        <taxon>Methanobacteriota</taxon>
        <taxon>Thermococci</taxon>
        <taxon>Thermococcales</taxon>
        <taxon>Thermococcaceae</taxon>
        <taxon>Thermococcus</taxon>
    </lineage>
</organism>
<reference evidence="2 3" key="1">
    <citation type="submission" date="2021-08" db="EMBL/GenBank/DDBJ databases">
        <title>Thermococcus onnuriiensis IOH2.</title>
        <authorList>
            <person name="Park Y.-J."/>
        </authorList>
    </citation>
    <scope>NUCLEOTIDE SEQUENCE [LARGE SCALE GENOMIC DNA]</scope>
    <source>
        <strain evidence="2 3">IOH2</strain>
    </source>
</reference>
<dbReference type="InterPro" id="IPR007374">
    <property type="entry name" value="ASCH_domain"/>
</dbReference>
<dbReference type="PANTHER" id="PTHR42250:SF1">
    <property type="entry name" value="ASCH DOMAIN-CONTAINING PROTEIN"/>
    <property type="match status" value="1"/>
</dbReference>
<evidence type="ECO:0000313" key="3">
    <source>
        <dbReference type="Proteomes" id="UP001056425"/>
    </source>
</evidence>
<accession>A0A9E7M9H3</accession>
<dbReference type="PANTHER" id="PTHR42250">
    <property type="entry name" value="ASCH DOMAIN-CONTAINING PROTEIN"/>
    <property type="match status" value="1"/>
</dbReference>
<dbReference type="Gene3D" id="2.30.130.30">
    <property type="entry name" value="Hypothetical protein"/>
    <property type="match status" value="1"/>
</dbReference>
<name>A0A9E7M9H3_9EURY</name>
<dbReference type="Proteomes" id="UP001056425">
    <property type="component" value="Chromosome"/>
</dbReference>
<dbReference type="KEGG" id="thei:K1720_08570"/>
<dbReference type="EMBL" id="CP080572">
    <property type="protein sequence ID" value="USG99555.1"/>
    <property type="molecule type" value="Genomic_DNA"/>
</dbReference>
<feature type="domain" description="ASCH" evidence="1">
    <location>
        <begin position="4"/>
        <end position="104"/>
    </location>
</feature>
<dbReference type="GeneID" id="72778396"/>
<dbReference type="InterPro" id="IPR015947">
    <property type="entry name" value="PUA-like_sf"/>
</dbReference>
<proteinExistence type="predicted"/>
<dbReference type="AlphaFoldDB" id="A0A9E7M9H3"/>
<sequence length="190" mass="22029">MRNLKFDGKYKDLILNRKKRSTIRIGRKINLAPGDEVLIHSGGYVIGKARIKRVERKKVCELTDEDAKIDGFKTREELIRALETHYKNITPETEVTVVEFELVKVLETPILSADYPYEGNNPIEIAENALRYLDNLTFEEIALLKLFLHSGSLRKAAYKLGGLDKRYRIREVLRKAYEELKKRGFMSSKL</sequence>
<dbReference type="SUPFAM" id="SSF88697">
    <property type="entry name" value="PUA domain-like"/>
    <property type="match status" value="1"/>
</dbReference>
<gene>
    <name evidence="2" type="ORF">K1720_08570</name>
</gene>
<dbReference type="Pfam" id="PF04266">
    <property type="entry name" value="ASCH"/>
    <property type="match status" value="1"/>
</dbReference>